<comment type="caution">
    <text evidence="2">The sequence shown here is derived from an EMBL/GenBank/DDBJ whole genome shotgun (WGS) entry which is preliminary data.</text>
</comment>
<reference evidence="2 3" key="1">
    <citation type="journal article" date="2014" name="BMC Genomics">
        <title>Comparison of environmental and isolate Sulfobacillus genomes reveals diverse carbon, sulfur, nitrogen, and hydrogen metabolisms.</title>
        <authorList>
            <person name="Justice N.B."/>
            <person name="Norman A."/>
            <person name="Brown C.T."/>
            <person name="Singh A."/>
            <person name="Thomas B.C."/>
            <person name="Banfield J.F."/>
        </authorList>
    </citation>
    <scope>NUCLEOTIDE SEQUENCE [LARGE SCALE GENOMIC DNA]</scope>
    <source>
        <strain evidence="2">AMDSBA4</strain>
    </source>
</reference>
<gene>
    <name evidence="2" type="ORF">C7B46_19095</name>
</gene>
<feature type="domain" description="Resolvase/invertase-type recombinase catalytic" evidence="1">
    <location>
        <begin position="2"/>
        <end position="140"/>
    </location>
</feature>
<protein>
    <recommendedName>
        <fullName evidence="1">Resolvase/invertase-type recombinase catalytic domain-containing protein</fullName>
    </recommendedName>
</protein>
<organism evidence="2 3">
    <name type="scientific">Sulfobacillus benefaciens</name>
    <dbReference type="NCBI Taxonomy" id="453960"/>
    <lineage>
        <taxon>Bacteria</taxon>
        <taxon>Bacillati</taxon>
        <taxon>Bacillota</taxon>
        <taxon>Clostridia</taxon>
        <taxon>Eubacteriales</taxon>
        <taxon>Clostridiales Family XVII. Incertae Sedis</taxon>
        <taxon>Sulfobacillus</taxon>
    </lineage>
</organism>
<dbReference type="InterPro" id="IPR036162">
    <property type="entry name" value="Resolvase-like_N_sf"/>
</dbReference>
<dbReference type="PANTHER" id="PTHR30461">
    <property type="entry name" value="DNA-INVERTASE FROM LAMBDOID PROPHAGE"/>
    <property type="match status" value="1"/>
</dbReference>
<dbReference type="InterPro" id="IPR006119">
    <property type="entry name" value="Resolv_N"/>
</dbReference>
<sequence length="263" mass="29414">MRIALYARVSTRDKDQNPETQLLRLRDFVATHPDSHITKEYVDTASANDMGHRTAWKALNDDAVLVFKLDRAFRSVKHLHDTLAVWDAVHVGFLSAQEGFDTTTALGRLLLNLLASLAEFELEMIRERVIAGMDRARKEGTAVGRPPGPDPRKGTAPFAKTRQAARFTEHALSCYTTIIRGSCGCRDWEMLDQQAFQSANGAVFAKRARFNERRGVSDWWASRANPIRLGFAGRTGCWCGEIIQIISPELGQTAGTCPRHVEF</sequence>
<evidence type="ECO:0000313" key="3">
    <source>
        <dbReference type="Proteomes" id="UP000242972"/>
    </source>
</evidence>
<name>A0A2T2X110_9FIRM</name>
<evidence type="ECO:0000259" key="1">
    <source>
        <dbReference type="PROSITE" id="PS51736"/>
    </source>
</evidence>
<dbReference type="Proteomes" id="UP000242972">
    <property type="component" value="Unassembled WGS sequence"/>
</dbReference>
<dbReference type="SUPFAM" id="SSF53041">
    <property type="entry name" value="Resolvase-like"/>
    <property type="match status" value="1"/>
</dbReference>
<dbReference type="SMART" id="SM00857">
    <property type="entry name" value="Resolvase"/>
    <property type="match status" value="1"/>
</dbReference>
<dbReference type="EMBL" id="PXYW01000099">
    <property type="protein sequence ID" value="PSR28174.1"/>
    <property type="molecule type" value="Genomic_DNA"/>
</dbReference>
<dbReference type="GO" id="GO:0003677">
    <property type="term" value="F:DNA binding"/>
    <property type="evidence" value="ECO:0007669"/>
    <property type="project" value="InterPro"/>
</dbReference>
<dbReference type="PANTHER" id="PTHR30461:SF23">
    <property type="entry name" value="DNA RECOMBINASE-RELATED"/>
    <property type="match status" value="1"/>
</dbReference>
<dbReference type="PROSITE" id="PS51736">
    <property type="entry name" value="RECOMBINASES_3"/>
    <property type="match status" value="1"/>
</dbReference>
<dbReference type="AlphaFoldDB" id="A0A2T2X110"/>
<proteinExistence type="predicted"/>
<dbReference type="Gene3D" id="3.40.50.1390">
    <property type="entry name" value="Resolvase, N-terminal catalytic domain"/>
    <property type="match status" value="1"/>
</dbReference>
<dbReference type="GO" id="GO:0000150">
    <property type="term" value="F:DNA strand exchange activity"/>
    <property type="evidence" value="ECO:0007669"/>
    <property type="project" value="InterPro"/>
</dbReference>
<accession>A0A2T2X110</accession>
<dbReference type="CDD" id="cd03768">
    <property type="entry name" value="SR_ResInv"/>
    <property type="match status" value="1"/>
</dbReference>
<dbReference type="Pfam" id="PF00239">
    <property type="entry name" value="Resolvase"/>
    <property type="match status" value="1"/>
</dbReference>
<dbReference type="InterPro" id="IPR050639">
    <property type="entry name" value="SSR_resolvase"/>
</dbReference>
<evidence type="ECO:0000313" key="2">
    <source>
        <dbReference type="EMBL" id="PSR28174.1"/>
    </source>
</evidence>